<feature type="active site" evidence="7">
    <location>
        <position position="81"/>
    </location>
</feature>
<proteinExistence type="inferred from homology"/>
<keyword evidence="2 7" id="KW-0808">Transferase</keyword>
<keyword evidence="3 7" id="KW-0949">S-adenosyl-L-methionine</keyword>
<dbReference type="InterPro" id="IPR031303">
    <property type="entry name" value="C5_meth_CS"/>
</dbReference>
<dbReference type="InterPro" id="IPR001525">
    <property type="entry name" value="C5_MeTfrase"/>
</dbReference>
<dbReference type="Pfam" id="PF00145">
    <property type="entry name" value="DNA_methylase"/>
    <property type="match status" value="1"/>
</dbReference>
<dbReference type="GO" id="GO:0032259">
    <property type="term" value="P:methylation"/>
    <property type="evidence" value="ECO:0007669"/>
    <property type="project" value="UniProtKB-KW"/>
</dbReference>
<comment type="caution">
    <text evidence="9">The sequence shown here is derived from an EMBL/GenBank/DDBJ whole genome shotgun (WGS) entry which is preliminary data.</text>
</comment>
<evidence type="ECO:0000256" key="2">
    <source>
        <dbReference type="ARBA" id="ARBA00022679"/>
    </source>
</evidence>
<dbReference type="GO" id="GO:0005634">
    <property type="term" value="C:nucleus"/>
    <property type="evidence" value="ECO:0007669"/>
    <property type="project" value="TreeGrafter"/>
</dbReference>
<dbReference type="OrthoDB" id="414133at2759"/>
<evidence type="ECO:0000256" key="3">
    <source>
        <dbReference type="ARBA" id="ARBA00022691"/>
    </source>
</evidence>
<dbReference type="HOGENOM" id="CLU_049101_0_0_1"/>
<organism evidence="9 10">
    <name type="scientific">Rhizophagus irregularis (strain DAOM 197198w)</name>
    <name type="common">Glomus intraradices</name>
    <dbReference type="NCBI Taxonomy" id="1432141"/>
    <lineage>
        <taxon>Eukaryota</taxon>
        <taxon>Fungi</taxon>
        <taxon>Fungi incertae sedis</taxon>
        <taxon>Mucoromycota</taxon>
        <taxon>Glomeromycotina</taxon>
        <taxon>Glomeromycetes</taxon>
        <taxon>Glomerales</taxon>
        <taxon>Glomeraceae</taxon>
        <taxon>Rhizophagus</taxon>
    </lineage>
</organism>
<name>A0A015KMD7_RHIIW</name>
<dbReference type="PRINTS" id="PR00105">
    <property type="entry name" value="C5METTRFRASE"/>
</dbReference>
<evidence type="ECO:0000256" key="8">
    <source>
        <dbReference type="RuleBase" id="RU000416"/>
    </source>
</evidence>
<dbReference type="PANTHER" id="PTHR46098:SF1">
    <property type="entry name" value="TRNA (CYTOSINE(38)-C(5))-METHYLTRANSFERASE"/>
    <property type="match status" value="1"/>
</dbReference>
<dbReference type="InterPro" id="IPR029063">
    <property type="entry name" value="SAM-dependent_MTases_sf"/>
</dbReference>
<evidence type="ECO:0000256" key="4">
    <source>
        <dbReference type="ARBA" id="ARBA00039081"/>
    </source>
</evidence>
<dbReference type="PROSITE" id="PS00095">
    <property type="entry name" value="C5_MTASE_2"/>
    <property type="match status" value="1"/>
</dbReference>
<evidence type="ECO:0000256" key="1">
    <source>
        <dbReference type="ARBA" id="ARBA00022603"/>
    </source>
</evidence>
<comment type="similarity">
    <text evidence="7 8">Belongs to the class I-like SAM-binding methyltransferase superfamily. C5-methyltransferase family.</text>
</comment>
<dbReference type="Gene3D" id="3.40.50.150">
    <property type="entry name" value="Vaccinia Virus protein VP39"/>
    <property type="match status" value="1"/>
</dbReference>
<dbReference type="Proteomes" id="UP000022910">
    <property type="component" value="Unassembled WGS sequence"/>
</dbReference>
<keyword evidence="10" id="KW-1185">Reference proteome</keyword>
<sequence length="361" mass="41935">MHRILEFYSGIGGMHYAFQLSNNSGEFLAAFDVNTTANSVYKHNLEKEKKKSIVQQRSIESLPISYYDSFNANIWLMSPPCQPYTRMGLHQGSSDPRAKSFLYLIDMLSKMSFPPTYILIENVKGFEESDTRNTLVTQLKNCNYNFQEFFITPLQLGIPNSRLRYYLLAKKQPFDFKVSDSKILYYIPCSRYSQRSNDIIKILNNEDSDSLLSKINIRPISDFLQDDVDYEKYSIPNKTLTKYGKLFDIVKPSSRRSCCFTKGYHHYVEATGSILQLDEFLDSDQIFNNNQINSSISENTINLILRLKLRYFTEREVASIMGFPKDFSFPEEVTLKQRYRVLGNSLSVRVVAELIKYLLLD</sequence>
<evidence type="ECO:0000313" key="9">
    <source>
        <dbReference type="EMBL" id="EXX60906.1"/>
    </source>
</evidence>
<dbReference type="OMA" id="HYAFKYA"/>
<evidence type="ECO:0000256" key="7">
    <source>
        <dbReference type="PROSITE-ProRule" id="PRU01016"/>
    </source>
</evidence>
<evidence type="ECO:0000313" key="10">
    <source>
        <dbReference type="Proteomes" id="UP000022910"/>
    </source>
</evidence>
<evidence type="ECO:0000256" key="6">
    <source>
        <dbReference type="ARBA" id="ARBA00042810"/>
    </source>
</evidence>
<dbReference type="AlphaFoldDB" id="A0A015KMD7"/>
<evidence type="ECO:0000256" key="5">
    <source>
        <dbReference type="ARBA" id="ARBA00039681"/>
    </source>
</evidence>
<accession>A0A015KMD7</accession>
<keyword evidence="1 7" id="KW-0489">Methyltransferase</keyword>
<dbReference type="STRING" id="1432141.A0A015KMD7"/>
<dbReference type="NCBIfam" id="TIGR00675">
    <property type="entry name" value="dcm"/>
    <property type="match status" value="1"/>
</dbReference>
<dbReference type="GO" id="GO:0008168">
    <property type="term" value="F:methyltransferase activity"/>
    <property type="evidence" value="ECO:0007669"/>
    <property type="project" value="UniProtKB-KW"/>
</dbReference>
<reference evidence="9 10" key="1">
    <citation type="submission" date="2014-02" db="EMBL/GenBank/DDBJ databases">
        <title>Single nucleus genome sequencing reveals high similarity among nuclei of an endomycorrhizal fungus.</title>
        <authorList>
            <person name="Lin K."/>
            <person name="Geurts R."/>
            <person name="Zhang Z."/>
            <person name="Limpens E."/>
            <person name="Saunders D.G."/>
            <person name="Mu D."/>
            <person name="Pang E."/>
            <person name="Cao H."/>
            <person name="Cha H."/>
            <person name="Lin T."/>
            <person name="Zhou Q."/>
            <person name="Shang Y."/>
            <person name="Li Y."/>
            <person name="Ivanov S."/>
            <person name="Sharma T."/>
            <person name="Velzen R.V."/>
            <person name="Ruijter N.D."/>
            <person name="Aanen D.K."/>
            <person name="Win J."/>
            <person name="Kamoun S."/>
            <person name="Bisseling T."/>
            <person name="Huang S."/>
        </authorList>
    </citation>
    <scope>NUCLEOTIDE SEQUENCE [LARGE SCALE GENOMIC DNA]</scope>
    <source>
        <strain evidence="10">DAOM197198w</strain>
    </source>
</reference>
<dbReference type="PANTHER" id="PTHR46098">
    <property type="entry name" value="TRNA (CYTOSINE(38)-C(5))-METHYLTRANSFERASE"/>
    <property type="match status" value="1"/>
</dbReference>
<dbReference type="PROSITE" id="PS51679">
    <property type="entry name" value="SAM_MT_C5"/>
    <property type="match status" value="1"/>
</dbReference>
<gene>
    <name evidence="9" type="ORF">RirG_175820</name>
</gene>
<dbReference type="EC" id="2.1.1.204" evidence="4"/>
<dbReference type="EMBL" id="JEMT01025830">
    <property type="protein sequence ID" value="EXX60906.1"/>
    <property type="molecule type" value="Genomic_DNA"/>
</dbReference>
<dbReference type="InterPro" id="IPR050750">
    <property type="entry name" value="C5-MTase"/>
</dbReference>
<dbReference type="Gene3D" id="3.90.120.10">
    <property type="entry name" value="DNA Methylase, subunit A, domain 2"/>
    <property type="match status" value="1"/>
</dbReference>
<protein>
    <recommendedName>
        <fullName evidence="5">tRNA (cytosine(38)-C(5))-methyltransferase</fullName>
        <ecNumber evidence="4">2.1.1.204</ecNumber>
    </recommendedName>
    <alternativeName>
        <fullName evidence="6">DNA (cytosine-5)-methyltransferase-like protein 2</fullName>
    </alternativeName>
</protein>
<dbReference type="SUPFAM" id="SSF53335">
    <property type="entry name" value="S-adenosyl-L-methionine-dependent methyltransferases"/>
    <property type="match status" value="1"/>
</dbReference>